<dbReference type="SUPFAM" id="SSF82708">
    <property type="entry name" value="R3H domain"/>
    <property type="match status" value="1"/>
</dbReference>
<dbReference type="OrthoDB" id="75169at2759"/>
<evidence type="ECO:0000313" key="3">
    <source>
        <dbReference type="Proteomes" id="UP000270924"/>
    </source>
</evidence>
<name>A0A3P7DYB7_WUCBA</name>
<feature type="domain" description="R3H-associated N-terminal" evidence="1">
    <location>
        <begin position="76"/>
        <end position="211"/>
    </location>
</feature>
<evidence type="ECO:0000259" key="1">
    <source>
        <dbReference type="Pfam" id="PF13902"/>
    </source>
</evidence>
<protein>
    <recommendedName>
        <fullName evidence="1">R3H-associated N-terminal domain-containing protein</fullName>
    </recommendedName>
</protein>
<reference evidence="2 3" key="1">
    <citation type="submission" date="2018-11" db="EMBL/GenBank/DDBJ databases">
        <authorList>
            <consortium name="Pathogen Informatics"/>
        </authorList>
    </citation>
    <scope>NUCLEOTIDE SEQUENCE [LARGE SCALE GENOMIC DNA]</scope>
</reference>
<dbReference type="FunCoup" id="A0A3P7DYB7">
    <property type="interactions" value="247"/>
</dbReference>
<keyword evidence="3" id="KW-1185">Reference proteome</keyword>
<sequence>MGVLRQKSGLLMTGYVTLDEKSLFSYLLDDESEDEIQSENVINESTTQSSTSHRRKQKISFSTLFKFKIDEMFYWDMTGDLNMIRKGQMGARKQRRYENARLLYSMADAEDICEDYSDILHSTVTALSKLFTEDENMQAWNTFIEKNEEEQREFLESFETEEIHEHCSCSDGSYSQGFDNCEQQASDSYPLHSAKASFSRLNRRFRMILRHKTLPLEFMAVNEKEMRKFFHSNVLPISEWSSSVLPRLQRLIIHALSQYLSLISRSVVVGNGDEKLVKVRNKYCSFRPPSETLVDYLKRMHRADNAGKVS</sequence>
<proteinExistence type="predicted"/>
<dbReference type="InterPro" id="IPR025952">
    <property type="entry name" value="R3H-assoc_dom"/>
</dbReference>
<accession>A0A3P7DYB7</accession>
<evidence type="ECO:0000313" key="2">
    <source>
        <dbReference type="EMBL" id="VDM08499.1"/>
    </source>
</evidence>
<dbReference type="AlphaFoldDB" id="A0A3P7DYB7"/>
<dbReference type="InterPro" id="IPR036867">
    <property type="entry name" value="R3H_dom_sf"/>
</dbReference>
<dbReference type="Pfam" id="PF13902">
    <property type="entry name" value="R3H-assoc"/>
    <property type="match status" value="1"/>
</dbReference>
<organism evidence="2 3">
    <name type="scientific">Wuchereria bancrofti</name>
    <dbReference type="NCBI Taxonomy" id="6293"/>
    <lineage>
        <taxon>Eukaryota</taxon>
        <taxon>Metazoa</taxon>
        <taxon>Ecdysozoa</taxon>
        <taxon>Nematoda</taxon>
        <taxon>Chromadorea</taxon>
        <taxon>Rhabditida</taxon>
        <taxon>Spirurina</taxon>
        <taxon>Spiruromorpha</taxon>
        <taxon>Filarioidea</taxon>
        <taxon>Onchocercidae</taxon>
        <taxon>Wuchereria</taxon>
    </lineage>
</organism>
<gene>
    <name evidence="2" type="ORF">WBA_LOCUS1885</name>
</gene>
<dbReference type="PANTHER" id="PTHR32019:SF2">
    <property type="entry name" value="R3H DOMAIN-CONTAINING PROTEIN 4"/>
    <property type="match status" value="1"/>
</dbReference>
<dbReference type="InParanoid" id="A0A3P7DYB7"/>
<dbReference type="PANTHER" id="PTHR32019">
    <property type="entry name" value="R3H DOMAIN-CONTAINING PROTEIN 4"/>
    <property type="match status" value="1"/>
</dbReference>
<dbReference type="InterPro" id="IPR039629">
    <property type="entry name" value="R3HDM4"/>
</dbReference>
<dbReference type="OMA" id="NATYMEV"/>
<dbReference type="EMBL" id="UYWW01000449">
    <property type="protein sequence ID" value="VDM08499.1"/>
    <property type="molecule type" value="Genomic_DNA"/>
</dbReference>
<dbReference type="Proteomes" id="UP000270924">
    <property type="component" value="Unassembled WGS sequence"/>
</dbReference>
<dbReference type="GO" id="GO:0003676">
    <property type="term" value="F:nucleic acid binding"/>
    <property type="evidence" value="ECO:0007669"/>
    <property type="project" value="InterPro"/>
</dbReference>